<reference evidence="2 3" key="1">
    <citation type="submission" date="2018-12" db="EMBL/GenBank/DDBJ databases">
        <title>Draft genome sequence of Embleya hyalina NBRC 13850T.</title>
        <authorList>
            <person name="Komaki H."/>
            <person name="Hosoyama A."/>
            <person name="Kimura A."/>
            <person name="Ichikawa N."/>
            <person name="Tamura T."/>
        </authorList>
    </citation>
    <scope>NUCLEOTIDE SEQUENCE [LARGE SCALE GENOMIC DNA]</scope>
    <source>
        <strain evidence="2 3">NBRC 13850</strain>
    </source>
</reference>
<protein>
    <recommendedName>
        <fullName evidence="1">Amphi-Trp domain-containing protein</fullName>
    </recommendedName>
</protein>
<feature type="domain" description="Amphi-Trp" evidence="1">
    <location>
        <begin position="4"/>
        <end position="78"/>
    </location>
</feature>
<organism evidence="2 3">
    <name type="scientific">Embleya hyalina</name>
    <dbReference type="NCBI Taxonomy" id="516124"/>
    <lineage>
        <taxon>Bacteria</taxon>
        <taxon>Bacillati</taxon>
        <taxon>Actinomycetota</taxon>
        <taxon>Actinomycetes</taxon>
        <taxon>Kitasatosporales</taxon>
        <taxon>Streptomycetaceae</taxon>
        <taxon>Embleya</taxon>
    </lineage>
</organism>
<evidence type="ECO:0000313" key="2">
    <source>
        <dbReference type="EMBL" id="GCE00731.1"/>
    </source>
</evidence>
<dbReference type="EMBL" id="BIFH01000042">
    <property type="protein sequence ID" value="GCE00731.1"/>
    <property type="molecule type" value="Genomic_DNA"/>
</dbReference>
<proteinExistence type="predicted"/>
<dbReference type="RefSeq" id="WP_126642434.1">
    <property type="nucleotide sequence ID" value="NZ_BIFH01000042.1"/>
</dbReference>
<dbReference type="AlphaFoldDB" id="A0A401Z1T2"/>
<dbReference type="InterPro" id="IPR027598">
    <property type="entry name" value="Amphi-Trp_dom"/>
</dbReference>
<keyword evidence="3" id="KW-1185">Reference proteome</keyword>
<evidence type="ECO:0000259" key="1">
    <source>
        <dbReference type="Pfam" id="PF20068"/>
    </source>
</evidence>
<name>A0A401Z1T2_9ACTN</name>
<dbReference type="Pfam" id="PF20068">
    <property type="entry name" value="Amphi-Trp"/>
    <property type="match status" value="1"/>
</dbReference>
<comment type="caution">
    <text evidence="2">The sequence shown here is derived from an EMBL/GenBank/DDBJ whole genome shotgun (WGS) entry which is preliminary data.</text>
</comment>
<dbReference type="NCBIfam" id="TIGR04354">
    <property type="entry name" value="amphi-Trp"/>
    <property type="match status" value="1"/>
</dbReference>
<dbReference type="Proteomes" id="UP000286931">
    <property type="component" value="Unassembled WGS sequence"/>
</dbReference>
<accession>A0A401Z1T2</accession>
<evidence type="ECO:0000313" key="3">
    <source>
        <dbReference type="Proteomes" id="UP000286931"/>
    </source>
</evidence>
<sequence>MKDLKFEQKGSLSRTEAAELLSALAVALRRGGHVELELGPGVLSMHVPDALRSEVEVEVGDGEIELEIELKWSTAQAKATPAK</sequence>
<gene>
    <name evidence="2" type="ORF">EHYA_08457</name>
</gene>